<evidence type="ECO:0000256" key="1">
    <source>
        <dbReference type="SAM" id="Phobius"/>
    </source>
</evidence>
<dbReference type="EMBL" id="HBUF01058885">
    <property type="protein sequence ID" value="CAG6625051.1"/>
    <property type="molecule type" value="Transcribed_RNA"/>
</dbReference>
<feature type="transmembrane region" description="Helical" evidence="1">
    <location>
        <begin position="34"/>
        <end position="53"/>
    </location>
</feature>
<protein>
    <submittedName>
        <fullName evidence="2">Uncharacterized protein</fullName>
    </submittedName>
</protein>
<organism evidence="2">
    <name type="scientific">Cacopsylla melanoneura</name>
    <dbReference type="NCBI Taxonomy" id="428564"/>
    <lineage>
        <taxon>Eukaryota</taxon>
        <taxon>Metazoa</taxon>
        <taxon>Ecdysozoa</taxon>
        <taxon>Arthropoda</taxon>
        <taxon>Hexapoda</taxon>
        <taxon>Insecta</taxon>
        <taxon>Pterygota</taxon>
        <taxon>Neoptera</taxon>
        <taxon>Paraneoptera</taxon>
        <taxon>Hemiptera</taxon>
        <taxon>Sternorrhyncha</taxon>
        <taxon>Psylloidea</taxon>
        <taxon>Psyllidae</taxon>
        <taxon>Psyllinae</taxon>
        <taxon>Cacopsylla</taxon>
    </lineage>
</organism>
<keyword evidence="1" id="KW-1133">Transmembrane helix</keyword>
<reference evidence="2" key="1">
    <citation type="submission" date="2021-05" db="EMBL/GenBank/DDBJ databases">
        <authorList>
            <person name="Alioto T."/>
            <person name="Alioto T."/>
            <person name="Gomez Garrido J."/>
        </authorList>
    </citation>
    <scope>NUCLEOTIDE SEQUENCE</scope>
</reference>
<proteinExistence type="predicted"/>
<accession>A0A8D8Q4M6</accession>
<name>A0A8D8Q4M6_9HEMI</name>
<feature type="transmembrane region" description="Helical" evidence="1">
    <location>
        <begin position="7"/>
        <end position="28"/>
    </location>
</feature>
<keyword evidence="1" id="KW-0812">Transmembrane</keyword>
<dbReference type="AlphaFoldDB" id="A0A8D8Q4M6"/>
<sequence length="100" mass="11966">MTMKRTLHPYLIIAYILVIHWKRLLSLWRTTIRWPTRLILSLILTLFISKIELRIGQTRIVRVNRTSLCYAIVMELKAVVTRHTRFITNAPRTVRIVARR</sequence>
<keyword evidence="1" id="KW-0472">Membrane</keyword>
<evidence type="ECO:0000313" key="2">
    <source>
        <dbReference type="EMBL" id="CAG6625051.1"/>
    </source>
</evidence>